<evidence type="ECO:0000313" key="2">
    <source>
        <dbReference type="Proteomes" id="UP000746612"/>
    </source>
</evidence>
<protein>
    <submittedName>
        <fullName evidence="1">Uncharacterized protein</fullName>
    </submittedName>
</protein>
<gene>
    <name evidence="1" type="ORF">MDCFG202_LOCUS116868</name>
</gene>
<dbReference type="Proteomes" id="UP000746612">
    <property type="component" value="Unassembled WGS sequence"/>
</dbReference>
<reference evidence="1" key="1">
    <citation type="submission" date="2021-03" db="EMBL/GenBank/DDBJ databases">
        <authorList>
            <person name="Alouane T."/>
            <person name="Langin T."/>
            <person name="Bonhomme L."/>
        </authorList>
    </citation>
    <scope>NUCLEOTIDE SEQUENCE</scope>
    <source>
        <strain evidence="1">MDC_Fg202</strain>
    </source>
</reference>
<name>A0A4U9FJV8_GIBZA</name>
<accession>A0A4U9FJV8</accession>
<organism evidence="1 2">
    <name type="scientific">Gibberella zeae</name>
    <name type="common">Wheat head blight fungus</name>
    <name type="synonym">Fusarium graminearum</name>
    <dbReference type="NCBI Taxonomy" id="5518"/>
    <lineage>
        <taxon>Eukaryota</taxon>
        <taxon>Fungi</taxon>
        <taxon>Dikarya</taxon>
        <taxon>Ascomycota</taxon>
        <taxon>Pezizomycotina</taxon>
        <taxon>Sordariomycetes</taxon>
        <taxon>Hypocreomycetidae</taxon>
        <taxon>Hypocreales</taxon>
        <taxon>Nectriaceae</taxon>
        <taxon>Fusarium</taxon>
    </lineage>
</organism>
<proteinExistence type="predicted"/>
<sequence length="280" mass="31459">MADTVSQIGARGLEVHPAYVACVLSVDGYPNAAYANDYLYTFGTTGQPSHFFGDTTKDPQGQTYITLNWRNSGICGLNLVIEHQYLWQRKVYVLAHTLLPIRNISNTPTIRTFASGNPMAPLVGTAEYSQISFDIDSEDCMHMIASESVNCLERDGCREAVEIQKASSAPFWYDDEEGVRSISILFWVHSPKAMIFKDDFMTVWNHLRKDLITDVLVSPGSHPFLPPTDTSLIDTIVKNSFPEYTPCYTSREPDDEIKARRAHIIACLIEHDEKKVTSRA</sequence>
<evidence type="ECO:0000313" key="1">
    <source>
        <dbReference type="EMBL" id="CAG1972947.1"/>
    </source>
</evidence>
<dbReference type="EMBL" id="CAJPIJ010000092">
    <property type="protein sequence ID" value="CAG1972947.1"/>
    <property type="molecule type" value="Genomic_DNA"/>
</dbReference>
<dbReference type="AlphaFoldDB" id="A0A4U9FJV8"/>
<comment type="caution">
    <text evidence="1">The sequence shown here is derived from an EMBL/GenBank/DDBJ whole genome shotgun (WGS) entry which is preliminary data.</text>
</comment>